<accession>A0A7H0HG13</accession>
<evidence type="ECO:0000313" key="1">
    <source>
        <dbReference type="EMBL" id="QNP59479.1"/>
    </source>
</evidence>
<dbReference type="KEGG" id="amon:H9L24_00080"/>
<protein>
    <submittedName>
        <fullName evidence="1">Pseudouridine synthase</fullName>
    </submittedName>
</protein>
<reference evidence="1 2" key="1">
    <citation type="submission" date="2020-08" db="EMBL/GenBank/DDBJ databases">
        <title>Genome sequence of Acidovorax monticola KACC 19171T.</title>
        <authorList>
            <person name="Hyun D.-W."/>
            <person name="Bae J.-W."/>
        </authorList>
    </citation>
    <scope>NUCLEOTIDE SEQUENCE [LARGE SCALE GENOMIC DNA]</scope>
    <source>
        <strain evidence="1 2">KACC 19171</strain>
    </source>
</reference>
<dbReference type="RefSeq" id="WP_187736462.1">
    <property type="nucleotide sequence ID" value="NZ_CP060790.1"/>
</dbReference>
<sequence>MKAWLLNLAIAVDQLGNVLLAGAPDETLSSRAHRMRAKGHRWWGWTAAAIDALFFFDPNHCARAYESEKQRLQQPRDLRN</sequence>
<proteinExistence type="predicted"/>
<evidence type="ECO:0000313" key="2">
    <source>
        <dbReference type="Proteomes" id="UP000516057"/>
    </source>
</evidence>
<dbReference type="AlphaFoldDB" id="A0A7H0HG13"/>
<dbReference type="EMBL" id="CP060790">
    <property type="protein sequence ID" value="QNP59479.1"/>
    <property type="molecule type" value="Genomic_DNA"/>
</dbReference>
<keyword evidence="2" id="KW-1185">Reference proteome</keyword>
<name>A0A7H0HG13_9BURK</name>
<organism evidence="1 2">
    <name type="scientific">Paenacidovorax monticola</name>
    <dbReference type="NCBI Taxonomy" id="1926868"/>
    <lineage>
        <taxon>Bacteria</taxon>
        <taxon>Pseudomonadati</taxon>
        <taxon>Pseudomonadota</taxon>
        <taxon>Betaproteobacteria</taxon>
        <taxon>Burkholderiales</taxon>
        <taxon>Comamonadaceae</taxon>
        <taxon>Paenacidovorax</taxon>
    </lineage>
</organism>
<dbReference type="Proteomes" id="UP000516057">
    <property type="component" value="Chromosome"/>
</dbReference>
<gene>
    <name evidence="1" type="ORF">H9L24_00080</name>
</gene>